<evidence type="ECO:0000256" key="2">
    <source>
        <dbReference type="PROSITE-ProRule" id="PRU00169"/>
    </source>
</evidence>
<dbReference type="PANTHER" id="PTHR48111:SF69">
    <property type="entry name" value="RESPONSE REGULATOR RECEIVER"/>
    <property type="match status" value="1"/>
</dbReference>
<dbReference type="PROSITE" id="PS50110">
    <property type="entry name" value="RESPONSE_REGULATORY"/>
    <property type="match status" value="1"/>
</dbReference>
<reference evidence="5 6" key="1">
    <citation type="submission" date="2007-01" db="EMBL/GenBank/DDBJ databases">
        <authorList>
            <person name="Haygood M."/>
            <person name="Podell S."/>
            <person name="Anderson C."/>
            <person name="Hopkinson B."/>
            <person name="Roe K."/>
            <person name="Barbeau K."/>
            <person name="Gaasterland T."/>
            <person name="Ferriera S."/>
            <person name="Johnson J."/>
            <person name="Kravitz S."/>
            <person name="Beeson K."/>
            <person name="Sutton G."/>
            <person name="Rogers Y.-H."/>
            <person name="Friedman R."/>
            <person name="Frazier M."/>
            <person name="Venter J.C."/>
        </authorList>
    </citation>
    <scope>NUCLEOTIDE SEQUENCE [LARGE SCALE GENOMIC DNA]</scope>
    <source>
        <strain evidence="5 6">ATCC 23134</strain>
    </source>
</reference>
<keyword evidence="6" id="KW-1185">Reference proteome</keyword>
<dbReference type="SMART" id="SM00448">
    <property type="entry name" value="REC"/>
    <property type="match status" value="1"/>
</dbReference>
<dbReference type="Gene3D" id="3.40.50.2300">
    <property type="match status" value="1"/>
</dbReference>
<dbReference type="eggNOG" id="COG3279">
    <property type="taxonomic scope" value="Bacteria"/>
</dbReference>
<dbReference type="PANTHER" id="PTHR48111">
    <property type="entry name" value="REGULATOR OF RPOS"/>
    <property type="match status" value="1"/>
</dbReference>
<dbReference type="GO" id="GO:0000976">
    <property type="term" value="F:transcription cis-regulatory region binding"/>
    <property type="evidence" value="ECO:0007669"/>
    <property type="project" value="TreeGrafter"/>
</dbReference>
<dbReference type="OrthoDB" id="1646880at2"/>
<evidence type="ECO:0000259" key="3">
    <source>
        <dbReference type="PROSITE" id="PS50110"/>
    </source>
</evidence>
<dbReference type="InterPro" id="IPR001789">
    <property type="entry name" value="Sig_transdc_resp-reg_receiver"/>
</dbReference>
<dbReference type="GO" id="GO:0006355">
    <property type="term" value="P:regulation of DNA-templated transcription"/>
    <property type="evidence" value="ECO:0007669"/>
    <property type="project" value="TreeGrafter"/>
</dbReference>
<evidence type="ECO:0000256" key="1">
    <source>
        <dbReference type="ARBA" id="ARBA00023125"/>
    </source>
</evidence>
<dbReference type="RefSeq" id="WP_002704604.1">
    <property type="nucleotide sequence ID" value="NZ_AAWS01000066.1"/>
</dbReference>
<name>A1ZYJ5_MICM2</name>
<feature type="domain" description="Response regulatory" evidence="3">
    <location>
        <begin position="2"/>
        <end position="115"/>
    </location>
</feature>
<evidence type="ECO:0000259" key="4">
    <source>
        <dbReference type="PROSITE" id="PS50930"/>
    </source>
</evidence>
<evidence type="ECO:0000313" key="5">
    <source>
        <dbReference type="EMBL" id="EAY24579.1"/>
    </source>
</evidence>
<dbReference type="Gene3D" id="2.40.50.1020">
    <property type="entry name" value="LytTr DNA-binding domain"/>
    <property type="match status" value="1"/>
</dbReference>
<organism evidence="5 6">
    <name type="scientific">Microscilla marina ATCC 23134</name>
    <dbReference type="NCBI Taxonomy" id="313606"/>
    <lineage>
        <taxon>Bacteria</taxon>
        <taxon>Pseudomonadati</taxon>
        <taxon>Bacteroidota</taxon>
        <taxon>Cytophagia</taxon>
        <taxon>Cytophagales</taxon>
        <taxon>Microscillaceae</taxon>
        <taxon>Microscilla</taxon>
    </lineage>
</organism>
<dbReference type="SUPFAM" id="SSF52172">
    <property type="entry name" value="CheY-like"/>
    <property type="match status" value="1"/>
</dbReference>
<dbReference type="SMART" id="SM00850">
    <property type="entry name" value="LytTR"/>
    <property type="match status" value="1"/>
</dbReference>
<dbReference type="InterPro" id="IPR039420">
    <property type="entry name" value="WalR-like"/>
</dbReference>
<dbReference type="GO" id="GO:0000156">
    <property type="term" value="F:phosphorelay response regulator activity"/>
    <property type="evidence" value="ECO:0007669"/>
    <property type="project" value="TreeGrafter"/>
</dbReference>
<evidence type="ECO:0000313" key="6">
    <source>
        <dbReference type="Proteomes" id="UP000004095"/>
    </source>
</evidence>
<dbReference type="Proteomes" id="UP000004095">
    <property type="component" value="Unassembled WGS sequence"/>
</dbReference>
<dbReference type="Pfam" id="PF00072">
    <property type="entry name" value="Response_reg"/>
    <property type="match status" value="1"/>
</dbReference>
<accession>A1ZYJ5</accession>
<sequence length="261" mass="30388">MNVLVVEDERRTAELLTEFIEAKATYLVVQVLDSVEATVNYLKKHQTQIDIMFLDIQLADGQSFVVFEQVEVTIPVIFCTAYDEFVMKALKNNGIDYILKPFKEQDIYQSLAKVQNLQQALGKNHPNIPQVAQQILAQAPYPADQPTLQRSFLVRYRDKMVPVEVTKIAFFHLDNDTVHVYGFDGEKQAIFKRLDEIEAVIDRQLFFRINRQMIVNRVAVKDIEPYFNRKMVVNLHFAIPDKAIVSRLKVTPFLEWLERPR</sequence>
<gene>
    <name evidence="5" type="ORF">M23134_06982</name>
</gene>
<protein>
    <submittedName>
        <fullName evidence="5">Two-component system response regulator</fullName>
    </submittedName>
</protein>
<proteinExistence type="predicted"/>
<dbReference type="GO" id="GO:0032993">
    <property type="term" value="C:protein-DNA complex"/>
    <property type="evidence" value="ECO:0007669"/>
    <property type="project" value="TreeGrafter"/>
</dbReference>
<dbReference type="InterPro" id="IPR011006">
    <property type="entry name" value="CheY-like_superfamily"/>
</dbReference>
<dbReference type="InterPro" id="IPR007492">
    <property type="entry name" value="LytTR_DNA-bd_dom"/>
</dbReference>
<dbReference type="GO" id="GO:0005829">
    <property type="term" value="C:cytosol"/>
    <property type="evidence" value="ECO:0007669"/>
    <property type="project" value="TreeGrafter"/>
</dbReference>
<feature type="modified residue" description="4-aspartylphosphate" evidence="2">
    <location>
        <position position="55"/>
    </location>
</feature>
<keyword evidence="2" id="KW-0597">Phosphoprotein</keyword>
<feature type="domain" description="HTH LytTR-type" evidence="4">
    <location>
        <begin position="152"/>
        <end position="259"/>
    </location>
</feature>
<dbReference type="Pfam" id="PF04397">
    <property type="entry name" value="LytTR"/>
    <property type="match status" value="1"/>
</dbReference>
<keyword evidence="1" id="KW-0238">DNA-binding</keyword>
<dbReference type="EMBL" id="AAWS01000066">
    <property type="protein sequence ID" value="EAY24579.1"/>
    <property type="molecule type" value="Genomic_DNA"/>
</dbReference>
<dbReference type="PROSITE" id="PS50930">
    <property type="entry name" value="HTH_LYTTR"/>
    <property type="match status" value="1"/>
</dbReference>
<comment type="caution">
    <text evidence="5">The sequence shown here is derived from an EMBL/GenBank/DDBJ whole genome shotgun (WGS) entry which is preliminary data.</text>
</comment>
<dbReference type="AlphaFoldDB" id="A1ZYJ5"/>